<evidence type="ECO:0000256" key="8">
    <source>
        <dbReference type="ARBA" id="ARBA00023154"/>
    </source>
</evidence>
<evidence type="ECO:0000256" key="7">
    <source>
        <dbReference type="ARBA" id="ARBA00022915"/>
    </source>
</evidence>
<keyword evidence="10 12" id="KW-0704">Schiff base</keyword>
<evidence type="ECO:0000256" key="13">
    <source>
        <dbReference type="PIRNR" id="PIRNR001365"/>
    </source>
</evidence>
<dbReference type="eggNOG" id="COG0329">
    <property type="taxonomic scope" value="Bacteria"/>
</dbReference>
<dbReference type="Pfam" id="PF00701">
    <property type="entry name" value="DHDPS"/>
    <property type="match status" value="1"/>
</dbReference>
<dbReference type="InterPro" id="IPR013785">
    <property type="entry name" value="Aldolase_TIM"/>
</dbReference>
<name>C4G894_9FIRM</name>
<organism evidence="16 17">
    <name type="scientific">Shuttleworthella satelles DSM 14600</name>
    <dbReference type="NCBI Taxonomy" id="626523"/>
    <lineage>
        <taxon>Bacteria</taxon>
        <taxon>Bacillati</taxon>
        <taxon>Bacillota</taxon>
        <taxon>Clostridia</taxon>
        <taxon>Lachnospirales</taxon>
        <taxon>Lachnospiraceae</taxon>
        <taxon>Shuttleworthella</taxon>
    </lineage>
</organism>
<protein>
    <recommendedName>
        <fullName evidence="4 12">4-hydroxy-tetrahydrodipicolinate synthase</fullName>
        <shortName evidence="12">HTPA synthase</shortName>
        <ecNumber evidence="4 12">4.3.3.7</ecNumber>
    </recommendedName>
</protein>
<evidence type="ECO:0000313" key="17">
    <source>
        <dbReference type="Proteomes" id="UP000003494"/>
    </source>
</evidence>
<sequence length="297" mass="31863">MPVFTGSGVAVITPMNEDQTVNYSKLEELINYHIDHGTDAIIITGTTGESPTLSEEEHKDVIRAAVDFTAGRIPVVAGTGSNSTLTAIQLTQAAEKAGADAALVVTPYYNKATQKGLIEHYEAIADATKLPIIVYNVPSRTGTNVLPQTMARLFHDRKNIVGLKEATGNMSQASETMRLCDGKLELYSGEDGLVVPLLSIGGLGVISVIANIAPQHTHDMVQAFFDGDVKRAARMQLESLDMVNSLFCEVNPIPVKTAMNMLGADCGPLRAPMCQMEPENAARLKASLDAFEAYIDL</sequence>
<evidence type="ECO:0000256" key="10">
    <source>
        <dbReference type="ARBA" id="ARBA00023270"/>
    </source>
</evidence>
<comment type="function">
    <text evidence="1 12">Catalyzes the condensation of (S)-aspartate-beta-semialdehyde [(S)-ASA] and pyruvate to 4-hydroxy-tetrahydrodipicolinate (HTPA).</text>
</comment>
<feature type="binding site" evidence="12 15">
    <location>
        <position position="47"/>
    </location>
    <ligand>
        <name>pyruvate</name>
        <dbReference type="ChEBI" id="CHEBI:15361"/>
    </ligand>
</feature>
<dbReference type="EMBL" id="ACIP02000001">
    <property type="protein sequence ID" value="EEP28715.1"/>
    <property type="molecule type" value="Genomic_DNA"/>
</dbReference>
<dbReference type="InterPro" id="IPR005263">
    <property type="entry name" value="DapA"/>
</dbReference>
<evidence type="ECO:0000256" key="2">
    <source>
        <dbReference type="ARBA" id="ARBA00005120"/>
    </source>
</evidence>
<evidence type="ECO:0000256" key="6">
    <source>
        <dbReference type="ARBA" id="ARBA00022605"/>
    </source>
</evidence>
<keyword evidence="8 12" id="KW-0457">Lysine biosynthesis</keyword>
<dbReference type="GO" id="GO:0009089">
    <property type="term" value="P:lysine biosynthetic process via diaminopimelate"/>
    <property type="evidence" value="ECO:0007669"/>
    <property type="project" value="UniProtKB-UniRule"/>
</dbReference>
<evidence type="ECO:0000256" key="1">
    <source>
        <dbReference type="ARBA" id="ARBA00003294"/>
    </source>
</evidence>
<dbReference type="UniPathway" id="UPA00034">
    <property type="reaction ID" value="UER00017"/>
</dbReference>
<dbReference type="CDD" id="cd00950">
    <property type="entry name" value="DHDPS"/>
    <property type="match status" value="1"/>
</dbReference>
<keyword evidence="7 12" id="KW-0220">Diaminopimelate biosynthesis</keyword>
<dbReference type="GO" id="GO:0005829">
    <property type="term" value="C:cytosol"/>
    <property type="evidence" value="ECO:0007669"/>
    <property type="project" value="TreeGrafter"/>
</dbReference>
<evidence type="ECO:0000256" key="11">
    <source>
        <dbReference type="ARBA" id="ARBA00047836"/>
    </source>
</evidence>
<feature type="site" description="Part of a proton relay during catalysis" evidence="12">
    <location>
        <position position="109"/>
    </location>
</feature>
<dbReference type="NCBIfam" id="TIGR00674">
    <property type="entry name" value="dapA"/>
    <property type="match status" value="1"/>
</dbReference>
<comment type="subcellular location">
    <subcellularLocation>
        <location evidence="12">Cytoplasm</location>
    </subcellularLocation>
</comment>
<dbReference type="STRING" id="626523.GCWU000342_00056"/>
<dbReference type="Gene3D" id="3.20.20.70">
    <property type="entry name" value="Aldolase class I"/>
    <property type="match status" value="1"/>
</dbReference>
<feature type="active site" description="Proton donor/acceptor" evidence="12 14">
    <location>
        <position position="135"/>
    </location>
</feature>
<evidence type="ECO:0000256" key="9">
    <source>
        <dbReference type="ARBA" id="ARBA00023239"/>
    </source>
</evidence>
<dbReference type="InterPro" id="IPR020624">
    <property type="entry name" value="Schiff_base-form_aldolases_CS"/>
</dbReference>
<dbReference type="Proteomes" id="UP000003494">
    <property type="component" value="Unassembled WGS sequence"/>
</dbReference>
<dbReference type="HOGENOM" id="CLU_049343_7_1_9"/>
<evidence type="ECO:0000256" key="3">
    <source>
        <dbReference type="ARBA" id="ARBA00007592"/>
    </source>
</evidence>
<dbReference type="PANTHER" id="PTHR12128:SF66">
    <property type="entry name" value="4-HYDROXY-2-OXOGLUTARATE ALDOLASE, MITOCHONDRIAL"/>
    <property type="match status" value="1"/>
</dbReference>
<feature type="binding site" evidence="12 15">
    <location>
        <position position="206"/>
    </location>
    <ligand>
        <name>pyruvate</name>
        <dbReference type="ChEBI" id="CHEBI:15361"/>
    </ligand>
</feature>
<evidence type="ECO:0000256" key="14">
    <source>
        <dbReference type="PIRSR" id="PIRSR001365-1"/>
    </source>
</evidence>
<dbReference type="EC" id="4.3.3.7" evidence="4 12"/>
<dbReference type="SUPFAM" id="SSF51569">
    <property type="entry name" value="Aldolase"/>
    <property type="match status" value="1"/>
</dbReference>
<dbReference type="PRINTS" id="PR00146">
    <property type="entry name" value="DHPICSNTHASE"/>
</dbReference>
<evidence type="ECO:0000256" key="4">
    <source>
        <dbReference type="ARBA" id="ARBA00012086"/>
    </source>
</evidence>
<evidence type="ECO:0000256" key="12">
    <source>
        <dbReference type="HAMAP-Rule" id="MF_00418"/>
    </source>
</evidence>
<dbReference type="PROSITE" id="PS00666">
    <property type="entry name" value="DHDPS_2"/>
    <property type="match status" value="1"/>
</dbReference>
<comment type="subunit">
    <text evidence="12">Homotetramer; dimer of dimers.</text>
</comment>
<comment type="similarity">
    <text evidence="3 12 13">Belongs to the DapA family.</text>
</comment>
<dbReference type="InterPro" id="IPR020625">
    <property type="entry name" value="Schiff_base-form_aldolases_AS"/>
</dbReference>
<comment type="caution">
    <text evidence="16">The sequence shown here is derived from an EMBL/GenBank/DDBJ whole genome shotgun (WGS) entry which is preliminary data.</text>
</comment>
<keyword evidence="6 12" id="KW-0028">Amino-acid biosynthesis</keyword>
<evidence type="ECO:0000256" key="15">
    <source>
        <dbReference type="PIRSR" id="PIRSR001365-2"/>
    </source>
</evidence>
<dbReference type="GO" id="GO:0019877">
    <property type="term" value="P:diaminopimelate biosynthetic process"/>
    <property type="evidence" value="ECO:0007669"/>
    <property type="project" value="UniProtKB-UniRule"/>
</dbReference>
<dbReference type="PANTHER" id="PTHR12128">
    <property type="entry name" value="DIHYDRODIPICOLINATE SYNTHASE"/>
    <property type="match status" value="1"/>
</dbReference>
<dbReference type="AlphaFoldDB" id="C4G894"/>
<accession>C4G894</accession>
<comment type="catalytic activity">
    <reaction evidence="11 12">
        <text>L-aspartate 4-semialdehyde + pyruvate = (2S,4S)-4-hydroxy-2,3,4,5-tetrahydrodipicolinate + H2O + H(+)</text>
        <dbReference type="Rhea" id="RHEA:34171"/>
        <dbReference type="ChEBI" id="CHEBI:15361"/>
        <dbReference type="ChEBI" id="CHEBI:15377"/>
        <dbReference type="ChEBI" id="CHEBI:15378"/>
        <dbReference type="ChEBI" id="CHEBI:67139"/>
        <dbReference type="ChEBI" id="CHEBI:537519"/>
        <dbReference type="EC" id="4.3.3.7"/>
    </reaction>
</comment>
<dbReference type="PIRSF" id="PIRSF001365">
    <property type="entry name" value="DHDPS"/>
    <property type="match status" value="1"/>
</dbReference>
<evidence type="ECO:0000256" key="5">
    <source>
        <dbReference type="ARBA" id="ARBA00022490"/>
    </source>
</evidence>
<dbReference type="RefSeq" id="WP_006905103.1">
    <property type="nucleotide sequence ID" value="NZ_GG665866.1"/>
</dbReference>
<dbReference type="GO" id="GO:0008840">
    <property type="term" value="F:4-hydroxy-tetrahydrodipicolinate synthase activity"/>
    <property type="evidence" value="ECO:0007669"/>
    <property type="project" value="UniProtKB-UniRule"/>
</dbReference>
<keyword evidence="5 12" id="KW-0963">Cytoplasm</keyword>
<comment type="pathway">
    <text evidence="2 12">Amino-acid biosynthesis; L-lysine biosynthesis via DAP pathway; (S)-tetrahydrodipicolinate from L-aspartate: step 3/4.</text>
</comment>
<feature type="active site" description="Schiff-base intermediate with substrate" evidence="12 14">
    <location>
        <position position="164"/>
    </location>
</feature>
<dbReference type="HAMAP" id="MF_00418">
    <property type="entry name" value="DapA"/>
    <property type="match status" value="1"/>
</dbReference>
<keyword evidence="17" id="KW-1185">Reference proteome</keyword>
<feature type="site" description="Part of a proton relay during catalysis" evidence="12">
    <location>
        <position position="46"/>
    </location>
</feature>
<reference evidence="16" key="1">
    <citation type="submission" date="2009-04" db="EMBL/GenBank/DDBJ databases">
        <authorList>
            <person name="Weinstock G."/>
            <person name="Sodergren E."/>
            <person name="Clifton S."/>
            <person name="Fulton L."/>
            <person name="Fulton B."/>
            <person name="Courtney L."/>
            <person name="Fronick C."/>
            <person name="Harrison M."/>
            <person name="Strong C."/>
            <person name="Farmer C."/>
            <person name="Delahaunty K."/>
            <person name="Markovic C."/>
            <person name="Hall O."/>
            <person name="Minx P."/>
            <person name="Tomlinson C."/>
            <person name="Mitreva M."/>
            <person name="Nelson J."/>
            <person name="Hou S."/>
            <person name="Wollam A."/>
            <person name="Pepin K.H."/>
            <person name="Johnson M."/>
            <person name="Bhonagiri V."/>
            <person name="Nash W.E."/>
            <person name="Warren W."/>
            <person name="Chinwalla A."/>
            <person name="Mardis E.R."/>
            <person name="Wilson R.K."/>
        </authorList>
    </citation>
    <scope>NUCLEOTIDE SEQUENCE [LARGE SCALE GENOMIC DNA]</scope>
    <source>
        <strain evidence="16">DSM 14600</strain>
    </source>
</reference>
<gene>
    <name evidence="12 16" type="primary">dapA</name>
    <name evidence="16" type="ORF">GCWU000342_00056</name>
</gene>
<dbReference type="PROSITE" id="PS00665">
    <property type="entry name" value="DHDPS_1"/>
    <property type="match status" value="1"/>
</dbReference>
<dbReference type="InterPro" id="IPR002220">
    <property type="entry name" value="DapA-like"/>
</dbReference>
<comment type="caution">
    <text evidence="12">Was originally thought to be a dihydrodipicolinate synthase (DHDPS), catalyzing the condensation of (S)-aspartate-beta-semialdehyde [(S)-ASA] and pyruvate to dihydrodipicolinate (DHDP). However, it was shown in E.coli that the product of the enzymatic reaction is not dihydrodipicolinate but in fact (4S)-4-hydroxy-2,3,4,5-tetrahydro-(2S)-dipicolinic acid (HTPA), and that the consecutive dehydration reaction leading to DHDP is not spontaneous but catalyzed by DapB.</text>
</comment>
<dbReference type="SMART" id="SM01130">
    <property type="entry name" value="DHDPS"/>
    <property type="match status" value="1"/>
</dbReference>
<keyword evidence="9 12" id="KW-0456">Lyase</keyword>
<evidence type="ECO:0000313" key="16">
    <source>
        <dbReference type="EMBL" id="EEP28715.1"/>
    </source>
</evidence>
<proteinExistence type="inferred from homology"/>